<keyword evidence="1" id="KW-0472">Membrane</keyword>
<accession>A0A1R2BQA7</accession>
<evidence type="ECO:0000313" key="2">
    <source>
        <dbReference type="EMBL" id="OMJ78917.1"/>
    </source>
</evidence>
<dbReference type="EMBL" id="MPUH01000497">
    <property type="protein sequence ID" value="OMJ78917.1"/>
    <property type="molecule type" value="Genomic_DNA"/>
</dbReference>
<sequence length="202" mass="23111">MACKIVPGVQVVKTLVSLGLAVFYSMTEGLSFLAIHHIISKIYLVSVLFALCSFFAVKILFLFRRKMVDLKSFEFFYKSLVLCSFLWIAELAALTTTYVYYDKNPFDLITLTMISFYCIMQDLYFSFCIYSSKENSEIGNMFSIFEGRHPSETNDDNLVRTDRTSVGVLLNKNVKKNTYTIIVQDFTQGVDGRFVSSEVLKV</sequence>
<keyword evidence="1" id="KW-0812">Transmembrane</keyword>
<feature type="transmembrane region" description="Helical" evidence="1">
    <location>
        <begin position="75"/>
        <end position="100"/>
    </location>
</feature>
<dbReference type="Proteomes" id="UP000187209">
    <property type="component" value="Unassembled WGS sequence"/>
</dbReference>
<comment type="caution">
    <text evidence="2">The sequence shown here is derived from an EMBL/GenBank/DDBJ whole genome shotgun (WGS) entry which is preliminary data.</text>
</comment>
<feature type="transmembrane region" description="Helical" evidence="1">
    <location>
        <begin position="12"/>
        <end position="36"/>
    </location>
</feature>
<protein>
    <submittedName>
        <fullName evidence="2">Uncharacterized protein</fullName>
    </submittedName>
</protein>
<reference evidence="2 3" key="1">
    <citation type="submission" date="2016-11" db="EMBL/GenBank/DDBJ databases">
        <title>The macronuclear genome of Stentor coeruleus: a giant cell with tiny introns.</title>
        <authorList>
            <person name="Slabodnick M."/>
            <person name="Ruby J.G."/>
            <person name="Reiff S.B."/>
            <person name="Swart E.C."/>
            <person name="Gosai S."/>
            <person name="Prabakaran S."/>
            <person name="Witkowska E."/>
            <person name="Larue G.E."/>
            <person name="Fisher S."/>
            <person name="Freeman R.M."/>
            <person name="Gunawardena J."/>
            <person name="Chu W."/>
            <person name="Stover N.A."/>
            <person name="Gregory B.D."/>
            <person name="Nowacki M."/>
            <person name="Derisi J."/>
            <person name="Roy S.W."/>
            <person name="Marshall W.F."/>
            <person name="Sood P."/>
        </authorList>
    </citation>
    <scope>NUCLEOTIDE SEQUENCE [LARGE SCALE GENOMIC DNA]</scope>
    <source>
        <strain evidence="2">WM001</strain>
    </source>
</reference>
<name>A0A1R2BQA7_9CILI</name>
<evidence type="ECO:0000313" key="3">
    <source>
        <dbReference type="Proteomes" id="UP000187209"/>
    </source>
</evidence>
<keyword evidence="3" id="KW-1185">Reference proteome</keyword>
<dbReference type="AlphaFoldDB" id="A0A1R2BQA7"/>
<feature type="transmembrane region" description="Helical" evidence="1">
    <location>
        <begin position="42"/>
        <end position="63"/>
    </location>
</feature>
<proteinExistence type="predicted"/>
<feature type="transmembrane region" description="Helical" evidence="1">
    <location>
        <begin position="106"/>
        <end position="125"/>
    </location>
</feature>
<gene>
    <name evidence="2" type="ORF">SteCoe_21187</name>
</gene>
<organism evidence="2 3">
    <name type="scientific">Stentor coeruleus</name>
    <dbReference type="NCBI Taxonomy" id="5963"/>
    <lineage>
        <taxon>Eukaryota</taxon>
        <taxon>Sar</taxon>
        <taxon>Alveolata</taxon>
        <taxon>Ciliophora</taxon>
        <taxon>Postciliodesmatophora</taxon>
        <taxon>Heterotrichea</taxon>
        <taxon>Heterotrichida</taxon>
        <taxon>Stentoridae</taxon>
        <taxon>Stentor</taxon>
    </lineage>
</organism>
<evidence type="ECO:0000256" key="1">
    <source>
        <dbReference type="SAM" id="Phobius"/>
    </source>
</evidence>
<keyword evidence="1" id="KW-1133">Transmembrane helix</keyword>